<feature type="region of interest" description="Disordered" evidence="1">
    <location>
        <begin position="170"/>
        <end position="192"/>
    </location>
</feature>
<sequence length="1353" mass="150652">GYLSGTVARYLRPDVTDQGNQNVDCRSDEIAACKSGKDEKEVNCQKEEKKTCQKDPTLSPQDDRVRGAQWENTDLVKNDRVEIHVDFAKDQTKYFVKWSAGTDCGDTISDHANVDQDETHAVKKEELDDADATVQNLPRSFKEQQIEIGNHGETEDFEHFQDANALLKVEKQTEIEQTDQDKTDDGEGSRSESWLLGGLHGYEEGAKKANVMSNVLGLYAALPEVEVTEMVSATSEVRESQIGQTEQKYIEDTKCSVKKKDETHRVYEFLEDLEKGNLEDVMDHVEIGGNGGFKDEHVMQKKAETLNRMKTLLNESGEISQNEVERQKDCEEIAKKHTSGTKMELKMDTILCEFNESGKPSDYNQMVDSKQDIPENIPETGTGSPAVAVKMEYLVSDPIVCTFPREPEFESTLRHCDDTKTKLQTLVEGNFERKSIDQGDVKPLEALKTPKETFEIKQDIETFSESDQMQKVPLVKVESHSHDETCQIIDALSTEREKTETFERHVTIIKNVSLEPQQLLGFTGVECKPSEDAKSTFNESLPNPTGTAEDRIDANLSHLEVYKKTVSEYIEEITQQVLKDVVKTEMNLDQRQTHEFPDWVSAHALVQEREGYGETQFVEDVPNQNLDTQGSSDYIPAHALVQGEGFGETQLLEDIPNQNLDTQGSSDCISAHALVQGEGFGETQLLEDIPNQILDTQGSSDCISAHALVQGEGFGETQLLEDVPNQNLDTQGSSDYIPAHALVQGEGFGETQLLEDVPNQNLDTQSSSDCISAHALVQGEGFGETQLLEDIPNQNLDTQSSSDCISAHALVQGEGFGQTQLLEDVPNQNLDTQSSSDCISAHALVQGEGYGETQLLEDIPNQILDTQQSPDCISAHALVQGGLLVGEKQTVEDIPNQVLKEVMETKIHPTQVLNPEENQGFSYADALVQEDESMFVCTTQIPIGTSKEVIGHSGYKGSSDCVSTHMGEEELSKEEIGDGEHHKTSDCVIPHALVLKEEKKLLCETRESSVEMDVNGTPTISQQEETTEIVECDSEGNPHVEKEEALLQQVDAEYVSCDSWKYERGEPNPEDKKCETTRDYKTEDVKNVAPTEDQEQVNVTKHGEIEATGHLKHITDETEETDQNYFRKTENDVNVQAFIQTKFGGFDREEETMIIDESKLRIAVETGSEQTFAFPVFQSTEIDGQMPRIIVGETLLEVSNSAKKRGFDQVNESHPEVRIEEDFHLETLKDCALDFSIQKSRIAVKSPRVRPPKDARKLLSKTSVEPLLPQATLKLSRPSPSKGFIGLKLSGLGSELPVLRKTEFGKKTYETEEAAKEKSAPTKPKWTPPVHPGMGGPLMLAELKNKLRKPVKD</sequence>
<comment type="caution">
    <text evidence="2">The sequence shown here is derived from an EMBL/GenBank/DDBJ whole genome shotgun (WGS) entry which is preliminary data.</text>
</comment>
<dbReference type="EMBL" id="SRMA01026725">
    <property type="protein sequence ID" value="TRY74194.1"/>
    <property type="molecule type" value="Genomic_DNA"/>
</dbReference>
<gene>
    <name evidence="2" type="ORF">DNTS_004360</name>
</gene>
<dbReference type="OrthoDB" id="8961857at2759"/>
<feature type="compositionally biased region" description="Basic and acidic residues" evidence="1">
    <location>
        <begin position="1309"/>
        <end position="1320"/>
    </location>
</feature>
<protein>
    <submittedName>
        <fullName evidence="2">Uncharacterized protein</fullName>
    </submittedName>
</protein>
<feature type="region of interest" description="Disordered" evidence="1">
    <location>
        <begin position="1309"/>
        <end position="1353"/>
    </location>
</feature>
<dbReference type="Proteomes" id="UP000316079">
    <property type="component" value="Unassembled WGS sequence"/>
</dbReference>
<accession>A0A553P931</accession>
<organism evidence="2 3">
    <name type="scientific">Danionella cerebrum</name>
    <dbReference type="NCBI Taxonomy" id="2873325"/>
    <lineage>
        <taxon>Eukaryota</taxon>
        <taxon>Metazoa</taxon>
        <taxon>Chordata</taxon>
        <taxon>Craniata</taxon>
        <taxon>Vertebrata</taxon>
        <taxon>Euteleostomi</taxon>
        <taxon>Actinopterygii</taxon>
        <taxon>Neopterygii</taxon>
        <taxon>Teleostei</taxon>
        <taxon>Ostariophysi</taxon>
        <taxon>Cypriniformes</taxon>
        <taxon>Danionidae</taxon>
        <taxon>Danioninae</taxon>
        <taxon>Danionella</taxon>
    </lineage>
</organism>
<feature type="compositionally biased region" description="Basic and acidic residues" evidence="1">
    <location>
        <begin position="170"/>
        <end position="190"/>
    </location>
</feature>
<keyword evidence="3" id="KW-1185">Reference proteome</keyword>
<dbReference type="STRING" id="623744.A0A553P931"/>
<reference evidence="2 3" key="1">
    <citation type="journal article" date="2019" name="Sci. Data">
        <title>Hybrid genome assembly and annotation of Danionella translucida.</title>
        <authorList>
            <person name="Kadobianskyi M."/>
            <person name="Schulze L."/>
            <person name="Schuelke M."/>
            <person name="Judkewitz B."/>
        </authorList>
    </citation>
    <scope>NUCLEOTIDE SEQUENCE [LARGE SCALE GENOMIC DNA]</scope>
    <source>
        <strain evidence="2 3">Bolton</strain>
    </source>
</reference>
<evidence type="ECO:0000313" key="2">
    <source>
        <dbReference type="EMBL" id="TRY74194.1"/>
    </source>
</evidence>
<feature type="non-terminal residue" evidence="2">
    <location>
        <position position="1"/>
    </location>
</feature>
<name>A0A553P931_9TELE</name>
<proteinExistence type="predicted"/>
<evidence type="ECO:0000313" key="3">
    <source>
        <dbReference type="Proteomes" id="UP000316079"/>
    </source>
</evidence>
<evidence type="ECO:0000256" key="1">
    <source>
        <dbReference type="SAM" id="MobiDB-lite"/>
    </source>
</evidence>